<comment type="caution">
    <text evidence="3">The sequence shown here is derived from an EMBL/GenBank/DDBJ whole genome shotgun (WGS) entry which is preliminary data.</text>
</comment>
<keyword evidence="4" id="KW-1185">Reference proteome</keyword>
<dbReference type="RefSeq" id="WP_144761813.1">
    <property type="nucleotide sequence ID" value="NZ_VMNW02000083.1"/>
</dbReference>
<gene>
    <name evidence="3" type="ORF">FPZ12_036130</name>
</gene>
<sequence length="199" mass="20755">MPIRTNRGRAAVYRRLWGFPLRSPRHLVATGVAVALLITAIGIAVPHLLGPNRSSGPTPAGLPPESSTAKPAGAGSVPTTAMSTRLTAPLVQPTSAAPDPAALDVAKLWATAWVNHPAGMTNAQWVEGLRPYTTEEFLPQMSTVDPSNIPASRLTGDPVATSSYTSSVQVVVPTDGPKLSITVSKTGAGWRVSKYDQAS</sequence>
<dbReference type="Proteomes" id="UP000319769">
    <property type="component" value="Unassembled WGS sequence"/>
</dbReference>
<evidence type="ECO:0000256" key="2">
    <source>
        <dbReference type="SAM" id="Phobius"/>
    </source>
</evidence>
<evidence type="ECO:0000313" key="3">
    <source>
        <dbReference type="EMBL" id="KAA9152834.1"/>
    </source>
</evidence>
<dbReference type="OrthoDB" id="3555448at2"/>
<evidence type="ECO:0000313" key="4">
    <source>
        <dbReference type="Proteomes" id="UP000319769"/>
    </source>
</evidence>
<feature type="region of interest" description="Disordered" evidence="1">
    <location>
        <begin position="54"/>
        <end position="79"/>
    </location>
</feature>
<evidence type="ECO:0000256" key="1">
    <source>
        <dbReference type="SAM" id="MobiDB-lite"/>
    </source>
</evidence>
<reference evidence="3" key="1">
    <citation type="submission" date="2019-09" db="EMBL/GenBank/DDBJ databases">
        <authorList>
            <person name="Teo W.F.A."/>
            <person name="Duangmal K."/>
        </authorList>
    </citation>
    <scope>NUCLEOTIDE SEQUENCE [LARGE SCALE GENOMIC DNA]</scope>
    <source>
        <strain evidence="3">K81G1</strain>
    </source>
</reference>
<keyword evidence="2" id="KW-0812">Transmembrane</keyword>
<dbReference type="EMBL" id="VMNW02000083">
    <property type="protein sequence ID" value="KAA9152834.1"/>
    <property type="molecule type" value="Genomic_DNA"/>
</dbReference>
<dbReference type="AlphaFoldDB" id="A0A5N0UT15"/>
<accession>A0A5N0UT15</accession>
<keyword evidence="2" id="KW-0472">Membrane</keyword>
<keyword evidence="2" id="KW-1133">Transmembrane helix</keyword>
<name>A0A5N0UT15_9PSEU</name>
<organism evidence="3 4">
    <name type="scientific">Amycolatopsis acidicola</name>
    <dbReference type="NCBI Taxonomy" id="2596893"/>
    <lineage>
        <taxon>Bacteria</taxon>
        <taxon>Bacillati</taxon>
        <taxon>Actinomycetota</taxon>
        <taxon>Actinomycetes</taxon>
        <taxon>Pseudonocardiales</taxon>
        <taxon>Pseudonocardiaceae</taxon>
        <taxon>Amycolatopsis</taxon>
    </lineage>
</organism>
<protein>
    <submittedName>
        <fullName evidence="3">Uncharacterized protein</fullName>
    </submittedName>
</protein>
<proteinExistence type="predicted"/>
<feature type="transmembrane region" description="Helical" evidence="2">
    <location>
        <begin position="27"/>
        <end position="49"/>
    </location>
</feature>